<protein>
    <submittedName>
        <fullName evidence="1">Uncharacterized protein</fullName>
    </submittedName>
</protein>
<evidence type="ECO:0000313" key="1">
    <source>
        <dbReference type="EMBL" id="EAQ13918.1"/>
    </source>
</evidence>
<dbReference type="EMBL" id="AAMT01000003">
    <property type="protein sequence ID" value="EAQ13918.1"/>
    <property type="molecule type" value="Genomic_DNA"/>
</dbReference>
<reference evidence="1 2" key="1">
    <citation type="journal article" date="2010" name="J. Bacteriol.">
        <title>Genome sequences of Pelagibaca bermudensis HTCC2601T and Maritimibacter alkaliphilus HTCC2654T, the type strains of two marine Roseobacter genera.</title>
        <authorList>
            <person name="Thrash J.C."/>
            <person name="Cho J.C."/>
            <person name="Ferriera S."/>
            <person name="Johnson J."/>
            <person name="Vergin K.L."/>
            <person name="Giovannoni S.J."/>
        </authorList>
    </citation>
    <scope>NUCLEOTIDE SEQUENCE [LARGE SCALE GENOMIC DNA]</scope>
    <source>
        <strain evidence="1 2">HTCC2654</strain>
    </source>
</reference>
<name>A3VCQ0_9RHOB</name>
<gene>
    <name evidence="1" type="ORF">RB2654_12634</name>
</gene>
<dbReference type="STRING" id="314271.RB2654_12634"/>
<dbReference type="HOGENOM" id="CLU_3419011_0_0_5"/>
<comment type="caution">
    <text evidence="1">The sequence shown here is derived from an EMBL/GenBank/DDBJ whole genome shotgun (WGS) entry which is preliminary data.</text>
</comment>
<keyword evidence="2" id="KW-1185">Reference proteome</keyword>
<organism evidence="1 2">
    <name type="scientific">Maritimibacter alkaliphilus HTCC2654</name>
    <dbReference type="NCBI Taxonomy" id="314271"/>
    <lineage>
        <taxon>Bacteria</taxon>
        <taxon>Pseudomonadati</taxon>
        <taxon>Pseudomonadota</taxon>
        <taxon>Alphaproteobacteria</taxon>
        <taxon>Rhodobacterales</taxon>
        <taxon>Roseobacteraceae</taxon>
        <taxon>Maritimibacter</taxon>
    </lineage>
</organism>
<sequence>MLWLELGAVGMSTACGAENEIAHKM</sequence>
<dbReference type="AlphaFoldDB" id="A3VCQ0"/>
<proteinExistence type="predicted"/>
<accession>A3VCQ0</accession>
<evidence type="ECO:0000313" key="2">
    <source>
        <dbReference type="Proteomes" id="UP000002931"/>
    </source>
</evidence>
<dbReference type="Proteomes" id="UP000002931">
    <property type="component" value="Unassembled WGS sequence"/>
</dbReference>